<organism evidence="2 3">
    <name type="scientific">Plasmodium vinckei vinckei</name>
    <dbReference type="NCBI Taxonomy" id="54757"/>
    <lineage>
        <taxon>Eukaryota</taxon>
        <taxon>Sar</taxon>
        <taxon>Alveolata</taxon>
        <taxon>Apicomplexa</taxon>
        <taxon>Aconoidasida</taxon>
        <taxon>Haemosporida</taxon>
        <taxon>Plasmodiidae</taxon>
        <taxon>Plasmodium</taxon>
        <taxon>Plasmodium (Vinckeia)</taxon>
    </lineage>
</organism>
<evidence type="ECO:0000256" key="1">
    <source>
        <dbReference type="SAM" id="SignalP"/>
    </source>
</evidence>
<dbReference type="OrthoDB" id="373121at2759"/>
<dbReference type="Proteomes" id="UP000290582">
    <property type="component" value="Chromosome PVVCY_04"/>
</dbReference>
<dbReference type="AlphaFoldDB" id="A0A449BNU1"/>
<feature type="signal peptide" evidence="1">
    <location>
        <begin position="1"/>
        <end position="25"/>
    </location>
</feature>
<gene>
    <name evidence="2" type="ORF">PVVCY_0402080</name>
</gene>
<name>A0A449BNU1_PLAVN</name>
<evidence type="ECO:0000313" key="2">
    <source>
        <dbReference type="EMBL" id="VEV55110.1"/>
    </source>
</evidence>
<dbReference type="GeneID" id="59892962"/>
<protein>
    <submittedName>
        <fullName evidence="2">Fam-a protein</fullName>
    </submittedName>
</protein>
<dbReference type="KEGG" id="pvv:PVVCY_0402080"/>
<reference evidence="2 3" key="1">
    <citation type="submission" date="2019-01" db="EMBL/GenBank/DDBJ databases">
        <authorList>
            <person name="Ramaprasad A."/>
        </authorList>
    </citation>
    <scope>NUCLEOTIDE SEQUENCE [LARGE SCALE GENOMIC DNA]</scope>
</reference>
<dbReference type="EMBL" id="LR215060">
    <property type="protein sequence ID" value="VEV55110.1"/>
    <property type="molecule type" value="Genomic_DNA"/>
</dbReference>
<keyword evidence="1" id="KW-0732">Signal</keyword>
<dbReference type="RefSeq" id="XP_037490175.1">
    <property type="nucleotide sequence ID" value="XM_037634987.1"/>
</dbReference>
<feature type="chain" id="PRO_5019285591" evidence="1">
    <location>
        <begin position="26"/>
        <end position="309"/>
    </location>
</feature>
<dbReference type="VEuPathDB" id="PlasmoDB:PVVCY_0402080"/>
<proteinExistence type="predicted"/>
<evidence type="ECO:0000313" key="3">
    <source>
        <dbReference type="Proteomes" id="UP000290582"/>
    </source>
</evidence>
<accession>A0A449BNU1</accession>
<sequence length="309" mass="35704">MNKIYIKVALALLGIAGYMQNVAFASETDEQNCEEDSPIINDPTPIFEQYENEISEDKVEALAALKYVGQSLDLLEELSRVDVHDYSTDSTKSEHIIYNKKIGNMDIGRLDFTIPSASKYVHVVRHYWDFKYEKKPDKKIINAKVARLYCKNLVVFEKHNPNPNYTPPKNIYSLCSRRPFPTITSILAPSRALKYDGEINKKTKLENVYKKQKPIEFDINPEEALVKLRDNLAGFVIKKGGRFDDKVYVTYINAIYDNDNSTEFADNKRQRDHEYTKILNLAQRIIDDKYDYRPRAGFPSRNICCGSKC</sequence>